<keyword evidence="1" id="KW-0472">Membrane</keyword>
<evidence type="ECO:0000256" key="1">
    <source>
        <dbReference type="SAM" id="Phobius"/>
    </source>
</evidence>
<evidence type="ECO:0000313" key="3">
    <source>
        <dbReference type="Proteomes" id="UP000004994"/>
    </source>
</evidence>
<dbReference type="PaxDb" id="4081-Solyc01g057590.1.1"/>
<dbReference type="InParanoid" id="A0A3Q7EXQ3"/>
<keyword evidence="1" id="KW-1133">Transmembrane helix</keyword>
<name>A0A3Q7EXQ3_SOLLC</name>
<dbReference type="AlphaFoldDB" id="A0A3Q7EXQ3"/>
<keyword evidence="1" id="KW-0812">Transmembrane</keyword>
<evidence type="ECO:0000313" key="2">
    <source>
        <dbReference type="EnsemblPlants" id="Solyc01g057590.2.1"/>
    </source>
</evidence>
<reference evidence="2" key="1">
    <citation type="journal article" date="2012" name="Nature">
        <title>The tomato genome sequence provides insights into fleshy fruit evolution.</title>
        <authorList>
            <consortium name="Tomato Genome Consortium"/>
        </authorList>
    </citation>
    <scope>NUCLEOTIDE SEQUENCE [LARGE SCALE GENOMIC DNA]</scope>
    <source>
        <strain evidence="2">cv. Heinz 1706</strain>
    </source>
</reference>
<feature type="transmembrane region" description="Helical" evidence="1">
    <location>
        <begin position="6"/>
        <end position="26"/>
    </location>
</feature>
<proteinExistence type="predicted"/>
<sequence length="175" mass="20432">MALRVSVIVSNVTLLFLLYLLIYSSIPVSRMMRLRETRENLDSYLNETHLDRIFVKSLQEKTEYKAPLRNSNNGGTEMLESRNQSQCNLVFLASANPYQPANGTTFEARRKSNLDVRLNYTPVHLIYTAYADVDVDKVRRRRFMRGITIVNWSLVLITFILIVLLACFLFKYIWL</sequence>
<dbReference type="OMA" id="GITIVNW"/>
<accession>A0A3Q7EXQ3</accession>
<protein>
    <submittedName>
        <fullName evidence="2">Uncharacterized protein</fullName>
    </submittedName>
</protein>
<reference evidence="2" key="2">
    <citation type="submission" date="2019-01" db="UniProtKB">
        <authorList>
            <consortium name="EnsemblPlants"/>
        </authorList>
    </citation>
    <scope>IDENTIFICATION</scope>
    <source>
        <strain evidence="2">cv. Heinz 1706</strain>
    </source>
</reference>
<keyword evidence="3" id="KW-1185">Reference proteome</keyword>
<dbReference type="Proteomes" id="UP000004994">
    <property type="component" value="Chromosome 1"/>
</dbReference>
<organism evidence="2">
    <name type="scientific">Solanum lycopersicum</name>
    <name type="common">Tomato</name>
    <name type="synonym">Lycopersicon esculentum</name>
    <dbReference type="NCBI Taxonomy" id="4081"/>
    <lineage>
        <taxon>Eukaryota</taxon>
        <taxon>Viridiplantae</taxon>
        <taxon>Streptophyta</taxon>
        <taxon>Embryophyta</taxon>
        <taxon>Tracheophyta</taxon>
        <taxon>Spermatophyta</taxon>
        <taxon>Magnoliopsida</taxon>
        <taxon>eudicotyledons</taxon>
        <taxon>Gunneridae</taxon>
        <taxon>Pentapetalae</taxon>
        <taxon>asterids</taxon>
        <taxon>lamiids</taxon>
        <taxon>Solanales</taxon>
        <taxon>Solanaceae</taxon>
        <taxon>Solanoideae</taxon>
        <taxon>Solaneae</taxon>
        <taxon>Solanum</taxon>
        <taxon>Solanum subgen. Lycopersicon</taxon>
    </lineage>
</organism>
<dbReference type="Gramene" id="Solyc01g057590.2.1">
    <property type="protein sequence ID" value="Solyc01g057590.2.1"/>
    <property type="gene ID" value="Solyc01g057590.2"/>
</dbReference>
<dbReference type="EnsemblPlants" id="Solyc01g057590.2.1">
    <property type="protein sequence ID" value="Solyc01g057590.2.1"/>
    <property type="gene ID" value="Solyc01g057590.2"/>
</dbReference>
<feature type="transmembrane region" description="Helical" evidence="1">
    <location>
        <begin position="149"/>
        <end position="174"/>
    </location>
</feature>